<dbReference type="RefSeq" id="WP_137194501.1">
    <property type="nucleotide sequence ID" value="NZ_CP039965.1"/>
</dbReference>
<dbReference type="SUPFAM" id="SSF52402">
    <property type="entry name" value="Adenine nucleotide alpha hydrolases-like"/>
    <property type="match status" value="2"/>
</dbReference>
<dbReference type="Gene3D" id="3.40.50.12370">
    <property type="match status" value="1"/>
</dbReference>
<geneLocation type="plasmid" evidence="3 4">
    <name>unnamed1</name>
</geneLocation>
<dbReference type="PANTHER" id="PTHR46268:SF15">
    <property type="entry name" value="UNIVERSAL STRESS PROTEIN HP_0031"/>
    <property type="match status" value="1"/>
</dbReference>
<dbReference type="KEGG" id="pseb:EOK75_12935"/>
<name>A0A4P8EIR0_9RHOB</name>
<dbReference type="Proteomes" id="UP000298631">
    <property type="component" value="Plasmid unnamed1"/>
</dbReference>
<feature type="domain" description="UspA" evidence="2">
    <location>
        <begin position="205"/>
        <end position="275"/>
    </location>
</feature>
<dbReference type="EMBL" id="CP039965">
    <property type="protein sequence ID" value="QCO56722.1"/>
    <property type="molecule type" value="Genomic_DNA"/>
</dbReference>
<protein>
    <submittedName>
        <fullName evidence="3">Universal stress protein</fullName>
    </submittedName>
</protein>
<evidence type="ECO:0000313" key="3">
    <source>
        <dbReference type="EMBL" id="QCO56722.1"/>
    </source>
</evidence>
<sequence length="275" mass="28921">MKIIALVDGSAYARSVCELAGWTAVRLEARVEALHVLGRREAGEQDLSGAIRLGARTALLEELAELDAARSKLITQKGRAILEDAKAVLAAAGVAEVSTRMRHGDLLEEMGSDSDLIVVGKRGEAADFAKGHLGSNLERIVRGAKVPVLVAARAFAPVARVLVAFDGGPSARRAVDYIAGSPLFSGAEVVVVSVGEGTAAGLEDAKTQLTAAGLNVEVRQLPGQPEKVLSKMVEEEGFGMLVMGAYGHSRIRSLIIGSTTTEMIRSCKVPVMLLR</sequence>
<comment type="similarity">
    <text evidence="1">Belongs to the universal stress protein A family.</text>
</comment>
<feature type="domain" description="UspA" evidence="2">
    <location>
        <begin position="2"/>
        <end position="150"/>
    </location>
</feature>
<keyword evidence="4" id="KW-1185">Reference proteome</keyword>
<gene>
    <name evidence="3" type="ORF">EOK75_12935</name>
</gene>
<proteinExistence type="inferred from homology"/>
<dbReference type="PANTHER" id="PTHR46268">
    <property type="entry name" value="STRESS RESPONSE PROTEIN NHAX"/>
    <property type="match status" value="1"/>
</dbReference>
<dbReference type="InterPro" id="IPR006016">
    <property type="entry name" value="UspA"/>
</dbReference>
<evidence type="ECO:0000313" key="4">
    <source>
        <dbReference type="Proteomes" id="UP000298631"/>
    </source>
</evidence>
<organism evidence="3 4">
    <name type="scientific">Pseudorhodobacter turbinis</name>
    <dbReference type="NCBI Taxonomy" id="2500533"/>
    <lineage>
        <taxon>Bacteria</taxon>
        <taxon>Pseudomonadati</taxon>
        <taxon>Pseudomonadota</taxon>
        <taxon>Alphaproteobacteria</taxon>
        <taxon>Rhodobacterales</taxon>
        <taxon>Paracoccaceae</taxon>
        <taxon>Pseudorhodobacter</taxon>
    </lineage>
</organism>
<evidence type="ECO:0000256" key="1">
    <source>
        <dbReference type="ARBA" id="ARBA00008791"/>
    </source>
</evidence>
<reference evidence="3 4" key="1">
    <citation type="submission" date="2019-05" db="EMBL/GenBank/DDBJ databases">
        <title>Pseudorhodobacter turbinis sp. nov., isolated from the gut of the Korean turban shell.</title>
        <authorList>
            <person name="Jeong Y.-S."/>
            <person name="Kang W.-R."/>
            <person name="Bae J.-W."/>
        </authorList>
    </citation>
    <scope>NUCLEOTIDE SEQUENCE [LARGE SCALE GENOMIC DNA]</scope>
    <source>
        <strain evidence="3 4">S12M18</strain>
        <plasmid evidence="3 4">unnamed1</plasmid>
    </source>
</reference>
<dbReference type="PRINTS" id="PR01438">
    <property type="entry name" value="UNVRSLSTRESS"/>
</dbReference>
<dbReference type="InterPro" id="IPR006015">
    <property type="entry name" value="Universal_stress_UspA"/>
</dbReference>
<dbReference type="OrthoDB" id="9804721at2"/>
<accession>A0A4P8EIR0</accession>
<dbReference type="CDD" id="cd00293">
    <property type="entry name" value="USP-like"/>
    <property type="match status" value="2"/>
</dbReference>
<evidence type="ECO:0000259" key="2">
    <source>
        <dbReference type="Pfam" id="PF00582"/>
    </source>
</evidence>
<dbReference type="Pfam" id="PF00582">
    <property type="entry name" value="Usp"/>
    <property type="match status" value="2"/>
</dbReference>
<keyword evidence="3" id="KW-0614">Plasmid</keyword>
<dbReference type="AlphaFoldDB" id="A0A4P8EIR0"/>